<evidence type="ECO:0000256" key="1">
    <source>
        <dbReference type="SAM" id="MobiDB-lite"/>
    </source>
</evidence>
<dbReference type="PATRIC" id="fig|1357400.3.peg.193"/>
<feature type="compositionally biased region" description="Pro residues" evidence="1">
    <location>
        <begin position="45"/>
        <end position="58"/>
    </location>
</feature>
<protein>
    <submittedName>
        <fullName evidence="2">Uncharacterized protein</fullName>
    </submittedName>
</protein>
<sequence>MPLQTIKFIIASITSIISMASVLFALLISLSQSLLALHSPQASPQTPPQNPPQNPPKNLPQNLVNNERYIESKLDSISLKAPKNMPKNSKLLKTRKLKILDTTPKTPKSTLAIAKKSTQKSKPLTTTPNLTSPLSLNNVFDFSLESWVSRLAQIASSTDGSAFHQGVCGTCLLHSYEIVAEILFYGNTPPTQGGYFFDTAPNVNPFLSFRARHSLLYDTLDDIAEYYVLPADDVSQRFANSVRLSYASAISLLPQFDWRFVGYGVEPDDVGRLLEGVLASRVGTLYVVSMIHYQEGRGLGQHGVVLVRASGGVRVLATNIINATPQEIANIARLNTDFYELTNAIANTMGAGTQIAALGLVEVSGRYALPFASALSFSDCSGEGEGMRGNARIPTASALNQCASGRCNQ</sequence>
<feature type="region of interest" description="Disordered" evidence="1">
    <location>
        <begin position="39"/>
        <end position="62"/>
    </location>
</feature>
<dbReference type="Proteomes" id="UP000018731">
    <property type="component" value="Unassembled WGS sequence"/>
</dbReference>
<organism evidence="2 3">
    <name type="scientific">Helicobacter macacae MIT 99-5501</name>
    <dbReference type="NCBI Taxonomy" id="1357400"/>
    <lineage>
        <taxon>Bacteria</taxon>
        <taxon>Pseudomonadati</taxon>
        <taxon>Campylobacterota</taxon>
        <taxon>Epsilonproteobacteria</taxon>
        <taxon>Campylobacterales</taxon>
        <taxon>Helicobacteraceae</taxon>
        <taxon>Helicobacter</taxon>
    </lineage>
</organism>
<name>V8CCP6_9HELI</name>
<dbReference type="EMBL" id="AZJI01000001">
    <property type="protein sequence ID" value="ETD24795.1"/>
    <property type="molecule type" value="Genomic_DNA"/>
</dbReference>
<dbReference type="AlphaFoldDB" id="V8CCP6"/>
<dbReference type="HOGENOM" id="CLU_060717_0_0_7"/>
<accession>V8CCP6</accession>
<comment type="caution">
    <text evidence="2">The sequence shown here is derived from an EMBL/GenBank/DDBJ whole genome shotgun (WGS) entry which is preliminary data.</text>
</comment>
<dbReference type="eggNOG" id="ENOG5033RPQ">
    <property type="taxonomic scope" value="Bacteria"/>
</dbReference>
<dbReference type="InterPro" id="IPR011455">
    <property type="entry name" value="DUF1561"/>
</dbReference>
<evidence type="ECO:0000313" key="2">
    <source>
        <dbReference type="EMBL" id="ETD24795.1"/>
    </source>
</evidence>
<dbReference type="RefSeq" id="WP_023926797.1">
    <property type="nucleotide sequence ID" value="NZ_KI669454.1"/>
</dbReference>
<gene>
    <name evidence="2" type="ORF">HMPREF2086_00129</name>
</gene>
<keyword evidence="3" id="KW-1185">Reference proteome</keyword>
<proteinExistence type="predicted"/>
<dbReference type="OrthoDB" id="5313874at2"/>
<dbReference type="Pfam" id="PF07598">
    <property type="entry name" value="DUF1561"/>
    <property type="match status" value="1"/>
</dbReference>
<evidence type="ECO:0000313" key="3">
    <source>
        <dbReference type="Proteomes" id="UP000018731"/>
    </source>
</evidence>
<reference evidence="2 3" key="1">
    <citation type="journal article" date="2014" name="Genome Announc.">
        <title>Draft genome sequences of six enterohepatic helicobacter species isolated from humans and one from rhesus macaques.</title>
        <authorList>
            <person name="Shen Z."/>
            <person name="Sheh A."/>
            <person name="Young S.K."/>
            <person name="Abouelliel A."/>
            <person name="Ward D.V."/>
            <person name="Earl A.M."/>
            <person name="Fox J.G."/>
        </authorList>
    </citation>
    <scope>NUCLEOTIDE SEQUENCE [LARGE SCALE GENOMIC DNA]</scope>
    <source>
        <strain evidence="2 3">MIT 99-5501</strain>
    </source>
</reference>